<feature type="non-terminal residue" evidence="2">
    <location>
        <position position="1"/>
    </location>
</feature>
<organism evidence="2 3">
    <name type="scientific">Pseudomonas saxonica</name>
    <dbReference type="NCBI Taxonomy" id="2600598"/>
    <lineage>
        <taxon>Bacteria</taxon>
        <taxon>Pseudomonadati</taxon>
        <taxon>Pseudomonadota</taxon>
        <taxon>Gammaproteobacteria</taxon>
        <taxon>Pseudomonadales</taxon>
        <taxon>Pseudomonadaceae</taxon>
        <taxon>Pseudomonas</taxon>
    </lineage>
</organism>
<accession>A0A5C5PRW9</accession>
<dbReference type="RefSeq" id="WP_146427653.1">
    <property type="nucleotide sequence ID" value="NZ_VFIP01000076.1"/>
</dbReference>
<feature type="domain" description="HD-GYP" evidence="1">
    <location>
        <begin position="79"/>
        <end position="206"/>
    </location>
</feature>
<protein>
    <submittedName>
        <fullName evidence="2">HD domain-containing protein</fullName>
    </submittedName>
</protein>
<comment type="caution">
    <text evidence="2">The sequence shown here is derived from an EMBL/GenBank/DDBJ whole genome shotgun (WGS) entry which is preliminary data.</text>
</comment>
<dbReference type="SUPFAM" id="SSF109604">
    <property type="entry name" value="HD-domain/PDEase-like"/>
    <property type="match status" value="1"/>
</dbReference>
<dbReference type="Pfam" id="PF13487">
    <property type="entry name" value="HD_5"/>
    <property type="match status" value="1"/>
</dbReference>
<evidence type="ECO:0000259" key="1">
    <source>
        <dbReference type="PROSITE" id="PS51832"/>
    </source>
</evidence>
<dbReference type="GO" id="GO:0008081">
    <property type="term" value="F:phosphoric diester hydrolase activity"/>
    <property type="evidence" value="ECO:0007669"/>
    <property type="project" value="UniProtKB-ARBA"/>
</dbReference>
<dbReference type="OrthoDB" id="9764808at2"/>
<dbReference type="Proteomes" id="UP000317901">
    <property type="component" value="Unassembled WGS sequence"/>
</dbReference>
<sequence length="223" mass="25451">DICNQIPGCVGEFIPLCHLGLLALMAVYFTENRISWVYVQSLRPETEIISPDNPSGFKLDVPEFKFNRGELYNLSITRGTLTPEERYIINNHIVQTILMLSHLPFPSHLGNIAEIAGGHHEKMDGSGYPKRLKREQMSLAARMMAIADIFEALTASDRPYKRGKTLSEALKIMTGMCRDAHIDAQLFELFLREQIYMQYARQFLEPHQIDTVDIEELLLKAGR</sequence>
<evidence type="ECO:0000313" key="3">
    <source>
        <dbReference type="Proteomes" id="UP000317901"/>
    </source>
</evidence>
<dbReference type="Gene3D" id="1.10.3210.10">
    <property type="entry name" value="Hypothetical protein af1432"/>
    <property type="match status" value="1"/>
</dbReference>
<proteinExistence type="predicted"/>
<dbReference type="InterPro" id="IPR003607">
    <property type="entry name" value="HD/PDEase_dom"/>
</dbReference>
<gene>
    <name evidence="2" type="ORF">FJD37_22880</name>
</gene>
<dbReference type="PANTHER" id="PTHR43155:SF2">
    <property type="entry name" value="CYCLIC DI-GMP PHOSPHODIESTERASE PA4108"/>
    <property type="match status" value="1"/>
</dbReference>
<dbReference type="AlphaFoldDB" id="A0A5C5PRW9"/>
<dbReference type="PANTHER" id="PTHR43155">
    <property type="entry name" value="CYCLIC DI-GMP PHOSPHODIESTERASE PA4108-RELATED"/>
    <property type="match status" value="1"/>
</dbReference>
<dbReference type="InterPro" id="IPR037522">
    <property type="entry name" value="HD_GYP_dom"/>
</dbReference>
<reference evidence="2 3" key="1">
    <citation type="submission" date="2019-06" db="EMBL/GenBank/DDBJ databases">
        <title>Pseudomonas bimorpha sp. nov. isolated from bovine raw milk and skim milk concentrate.</title>
        <authorList>
            <person name="Hofmann K."/>
            <person name="Huptas C."/>
            <person name="Doll E."/>
            <person name="Scherer S."/>
            <person name="Wenning M."/>
        </authorList>
    </citation>
    <scope>NUCLEOTIDE SEQUENCE [LARGE SCALE GENOMIC DNA]</scope>
    <source>
        <strain evidence="2 3">DSM 108990</strain>
    </source>
</reference>
<evidence type="ECO:0000313" key="2">
    <source>
        <dbReference type="EMBL" id="TWR79846.1"/>
    </source>
</evidence>
<dbReference type="PROSITE" id="PS51832">
    <property type="entry name" value="HD_GYP"/>
    <property type="match status" value="1"/>
</dbReference>
<dbReference type="CDD" id="cd00077">
    <property type="entry name" value="HDc"/>
    <property type="match status" value="1"/>
</dbReference>
<dbReference type="EMBL" id="VFIP01000076">
    <property type="protein sequence ID" value="TWR79846.1"/>
    <property type="molecule type" value="Genomic_DNA"/>
</dbReference>
<name>A0A5C5PRW9_9PSED</name>